<organism evidence="1 2">
    <name type="scientific">Cichorium intybus</name>
    <name type="common">Chicory</name>
    <dbReference type="NCBI Taxonomy" id="13427"/>
    <lineage>
        <taxon>Eukaryota</taxon>
        <taxon>Viridiplantae</taxon>
        <taxon>Streptophyta</taxon>
        <taxon>Embryophyta</taxon>
        <taxon>Tracheophyta</taxon>
        <taxon>Spermatophyta</taxon>
        <taxon>Magnoliopsida</taxon>
        <taxon>eudicotyledons</taxon>
        <taxon>Gunneridae</taxon>
        <taxon>Pentapetalae</taxon>
        <taxon>asterids</taxon>
        <taxon>campanulids</taxon>
        <taxon>Asterales</taxon>
        <taxon>Asteraceae</taxon>
        <taxon>Cichorioideae</taxon>
        <taxon>Cichorieae</taxon>
        <taxon>Cichoriinae</taxon>
        <taxon>Cichorium</taxon>
    </lineage>
</organism>
<accession>A0ACB9BL31</accession>
<evidence type="ECO:0000313" key="2">
    <source>
        <dbReference type="Proteomes" id="UP001055811"/>
    </source>
</evidence>
<sequence length="288" mass="32295">MDSDSVSASTWDLGGLFDDKPEAIPVVLTFSDYDSDLCSESAFNNKGEVISVVLTDPDMLDCPICVHPLCAPIYQCEHGHIACSSCCVKANNKCPSCCSPIGFIRCRAMEKVTESLRIKCKNKRFGCKETFLYHKKSEHENTCPHTPCFCPAPSCGFANSFKNLYNHFSSHHSSSATLFTFDNIFLLGVERSQKHVILQEQNEGVIFILNHVIQGHGRVFSVDCVGPSMFKDAFVYQLTVKCMKTCLSVETVPEVYSKWQEHTPEYCYLTIPSCFSEFKIQVCIKKVV</sequence>
<evidence type="ECO:0000313" key="1">
    <source>
        <dbReference type="EMBL" id="KAI3722747.1"/>
    </source>
</evidence>
<protein>
    <submittedName>
        <fullName evidence="1">Uncharacterized protein</fullName>
    </submittedName>
</protein>
<keyword evidence="2" id="KW-1185">Reference proteome</keyword>
<reference evidence="1 2" key="2">
    <citation type="journal article" date="2022" name="Mol. Ecol. Resour.">
        <title>The genomes of chicory, endive, great burdock and yacon provide insights into Asteraceae paleo-polyploidization history and plant inulin production.</title>
        <authorList>
            <person name="Fan W."/>
            <person name="Wang S."/>
            <person name="Wang H."/>
            <person name="Wang A."/>
            <person name="Jiang F."/>
            <person name="Liu H."/>
            <person name="Zhao H."/>
            <person name="Xu D."/>
            <person name="Zhang Y."/>
        </authorList>
    </citation>
    <scope>NUCLEOTIDE SEQUENCE [LARGE SCALE GENOMIC DNA]</scope>
    <source>
        <strain evidence="2">cv. Punajuju</strain>
        <tissue evidence="1">Leaves</tissue>
    </source>
</reference>
<proteinExistence type="predicted"/>
<dbReference type="Proteomes" id="UP001055811">
    <property type="component" value="Linkage Group LG06"/>
</dbReference>
<gene>
    <name evidence="1" type="ORF">L2E82_33815</name>
</gene>
<comment type="caution">
    <text evidence="1">The sequence shown here is derived from an EMBL/GenBank/DDBJ whole genome shotgun (WGS) entry which is preliminary data.</text>
</comment>
<name>A0ACB9BL31_CICIN</name>
<reference evidence="2" key="1">
    <citation type="journal article" date="2022" name="Mol. Ecol. Resour.">
        <title>The genomes of chicory, endive, great burdock and yacon provide insights into Asteraceae palaeo-polyploidization history and plant inulin production.</title>
        <authorList>
            <person name="Fan W."/>
            <person name="Wang S."/>
            <person name="Wang H."/>
            <person name="Wang A."/>
            <person name="Jiang F."/>
            <person name="Liu H."/>
            <person name="Zhao H."/>
            <person name="Xu D."/>
            <person name="Zhang Y."/>
        </authorList>
    </citation>
    <scope>NUCLEOTIDE SEQUENCE [LARGE SCALE GENOMIC DNA]</scope>
    <source>
        <strain evidence="2">cv. Punajuju</strain>
    </source>
</reference>
<dbReference type="EMBL" id="CM042014">
    <property type="protein sequence ID" value="KAI3722747.1"/>
    <property type="molecule type" value="Genomic_DNA"/>
</dbReference>